<dbReference type="Proteomes" id="UP000593758">
    <property type="component" value="Chromosome"/>
</dbReference>
<keyword evidence="1" id="KW-0472">Membrane</keyword>
<feature type="transmembrane region" description="Helical" evidence="1">
    <location>
        <begin position="72"/>
        <end position="96"/>
    </location>
</feature>
<evidence type="ECO:0000256" key="1">
    <source>
        <dbReference type="SAM" id="Phobius"/>
    </source>
</evidence>
<protein>
    <recommendedName>
        <fullName evidence="4">DUF559 domain-containing protein</fullName>
    </recommendedName>
</protein>
<evidence type="ECO:0000313" key="3">
    <source>
        <dbReference type="Proteomes" id="UP000593758"/>
    </source>
</evidence>
<keyword evidence="1" id="KW-0812">Transmembrane</keyword>
<organism evidence="2 3">
    <name type="scientific">Ruania alkalisoli</name>
    <dbReference type="NCBI Taxonomy" id="2779775"/>
    <lineage>
        <taxon>Bacteria</taxon>
        <taxon>Bacillati</taxon>
        <taxon>Actinomycetota</taxon>
        <taxon>Actinomycetes</taxon>
        <taxon>Micrococcales</taxon>
        <taxon>Ruaniaceae</taxon>
        <taxon>Ruania</taxon>
    </lineage>
</organism>
<dbReference type="EMBL" id="CP063169">
    <property type="protein sequence ID" value="QOR69624.1"/>
    <property type="molecule type" value="Genomic_DNA"/>
</dbReference>
<dbReference type="KEGG" id="halt:IM660_13200"/>
<sequence>MKRRTVPQSVLVLAERQIGLITRDQCLERGMTERGIRTAVDHGGWRHVVRGVLDTGRTPPGHPMDLRRQRSAWLGALAMGPDAVIVASCAVALHGIHGLPQIIQPSAWLPSGASRPGPPGITVRRWRDPFPTRKLEERRIADVPNALAQAVLELDRLHAIAVLDSAIHLRRISALGLRQVRDLVSGRPGSRRSRDWWGLVDGRSESPVETWARLSCHDAGIPPTALQVTIRNASGELVARADLGWRLPDGQWILVEIDGKEAHDSPKALYRDRKRQNDLVADSRITVLRFTSRDVSEGLVPKEVGPLLTGVKLTSVIGA</sequence>
<evidence type="ECO:0008006" key="4">
    <source>
        <dbReference type="Google" id="ProtNLM"/>
    </source>
</evidence>
<dbReference type="AlphaFoldDB" id="A0A7M1SRL8"/>
<dbReference type="RefSeq" id="WP_193496131.1">
    <property type="nucleotide sequence ID" value="NZ_CP063169.1"/>
</dbReference>
<proteinExistence type="predicted"/>
<gene>
    <name evidence="2" type="ORF">IM660_13200</name>
</gene>
<keyword evidence="3" id="KW-1185">Reference proteome</keyword>
<accession>A0A7M1SRL8</accession>
<reference evidence="2 3" key="1">
    <citation type="submission" date="2020-10" db="EMBL/GenBank/DDBJ databases">
        <title>Haloactinobacterium sp. RN3S43, a bacterium isolated from saline soil.</title>
        <authorList>
            <person name="Sun J.-Q."/>
        </authorList>
    </citation>
    <scope>NUCLEOTIDE SEQUENCE [LARGE SCALE GENOMIC DNA]</scope>
    <source>
        <strain evidence="2 3">RN3S43</strain>
    </source>
</reference>
<name>A0A7M1SRL8_9MICO</name>
<keyword evidence="1" id="KW-1133">Transmembrane helix</keyword>
<evidence type="ECO:0000313" key="2">
    <source>
        <dbReference type="EMBL" id="QOR69624.1"/>
    </source>
</evidence>